<feature type="compositionally biased region" description="Acidic residues" evidence="1">
    <location>
        <begin position="655"/>
        <end position="668"/>
    </location>
</feature>
<sequence length="668" mass="74621">MIIVCVLLQHTECKVAHTLPGGVPKEVKAAMKEMKKEQKVTKRLLSDHTCALRKSLMELLVDVKSEDVGLAKINIMAELALCSWWRDEHYLAEERFGKAIELTGFKKEKQFVNNGLGHLLVAHNASAYMVEVSSSTGIPPSPAYSLWQGKFESAAVHLRSLRRMMLKDEAKALNEVLHKPPMDQLKPYERELVKSNPGDFLINNTYVGVVYRGWVVAANQQLRFCEANLVGLDEGRLAKRERMGGDSDNPAYMQGLAAEPVMPWRNFQLPLNLYERREELLEAAKRGKTPRSPQAAELMVRGGLRGGDCPTYPRLCDLLLGYEAAVLVDVSTYVAGLFNAVIQLVPMNGSKTTQQVGTCSNNAGLALAFPLNESEDPEDPIMLTTESVELPGIALGSEPVVVDPCSEPNPAITRSGGSSDIVYVLVVEFWHPAVTLFERVAVIEGTQAQARKGRERIKVQEVTSAMIERLKGTQSLWSEGLDLYQHRRPLTSLGPDELVEDEVIEYPRPKSKKKLKRMPDALEDSLEITNLKQLVKKLKGDRKAAMKNASAKEVADIDDALSYAEERLDDAFEAQEKSRLIGDINSKLSSSQSVVQALQMSGDISRLQEMQQQIAELRAALEVAQRAEAEFREERKQRRRDRKTTKGKLDQKESETDDDDDEEKEVEL</sequence>
<feature type="region of interest" description="Disordered" evidence="1">
    <location>
        <begin position="628"/>
        <end position="668"/>
    </location>
</feature>
<dbReference type="GeneID" id="9064990"/>
<dbReference type="InParanoid" id="C5L2U0"/>
<dbReference type="EMBL" id="GG678662">
    <property type="protein sequence ID" value="EER09005.1"/>
    <property type="molecule type" value="Genomic_DNA"/>
</dbReference>
<reference evidence="2 3" key="1">
    <citation type="submission" date="2008-07" db="EMBL/GenBank/DDBJ databases">
        <authorList>
            <person name="El-Sayed N."/>
            <person name="Caler E."/>
            <person name="Inman J."/>
            <person name="Amedeo P."/>
            <person name="Hass B."/>
            <person name="Wortman J."/>
        </authorList>
    </citation>
    <scope>NUCLEOTIDE SEQUENCE [LARGE SCALE GENOMIC DNA]</scope>
    <source>
        <strain evidence="3">ATCC 50983 / TXsc</strain>
    </source>
</reference>
<organism evidence="3">
    <name type="scientific">Perkinsus marinus (strain ATCC 50983 / TXsc)</name>
    <dbReference type="NCBI Taxonomy" id="423536"/>
    <lineage>
        <taxon>Eukaryota</taxon>
        <taxon>Sar</taxon>
        <taxon>Alveolata</taxon>
        <taxon>Perkinsozoa</taxon>
        <taxon>Perkinsea</taxon>
        <taxon>Perkinsida</taxon>
        <taxon>Perkinsidae</taxon>
        <taxon>Perkinsus</taxon>
    </lineage>
</organism>
<keyword evidence="3" id="KW-1185">Reference proteome</keyword>
<dbReference type="RefSeq" id="XP_002777189.1">
    <property type="nucleotide sequence ID" value="XM_002777143.1"/>
</dbReference>
<protein>
    <submittedName>
        <fullName evidence="2">Uncharacterized protein</fullName>
    </submittedName>
</protein>
<evidence type="ECO:0000313" key="2">
    <source>
        <dbReference type="EMBL" id="EER09005.1"/>
    </source>
</evidence>
<evidence type="ECO:0000256" key="1">
    <source>
        <dbReference type="SAM" id="MobiDB-lite"/>
    </source>
</evidence>
<proteinExistence type="predicted"/>
<dbReference type="Proteomes" id="UP000007800">
    <property type="component" value="Unassembled WGS sequence"/>
</dbReference>
<dbReference type="AlphaFoldDB" id="C5L2U0"/>
<dbReference type="OrthoDB" id="444812at2759"/>
<feature type="compositionally biased region" description="Basic residues" evidence="1">
    <location>
        <begin position="637"/>
        <end position="646"/>
    </location>
</feature>
<name>C5L2U0_PERM5</name>
<accession>C5L2U0</accession>
<gene>
    <name evidence="2" type="ORF">Pmar_PMAR009996</name>
</gene>
<evidence type="ECO:0000313" key="3">
    <source>
        <dbReference type="Proteomes" id="UP000007800"/>
    </source>
</evidence>